<keyword evidence="8" id="KW-0547">Nucleotide-binding</keyword>
<feature type="domain" description="Fringe-like glycosyltransferase" evidence="13">
    <location>
        <begin position="271"/>
        <end position="370"/>
    </location>
</feature>
<dbReference type="STRING" id="246404.A0A507DBU7"/>
<dbReference type="GO" id="GO:0000166">
    <property type="term" value="F:nucleotide binding"/>
    <property type="evidence" value="ECO:0007669"/>
    <property type="project" value="UniProtKB-KW"/>
</dbReference>
<evidence type="ECO:0000256" key="7">
    <source>
        <dbReference type="ARBA" id="ARBA00022692"/>
    </source>
</evidence>
<evidence type="ECO:0000256" key="3">
    <source>
        <dbReference type="ARBA" id="ARBA00006462"/>
    </source>
</evidence>
<evidence type="ECO:0000313" key="15">
    <source>
        <dbReference type="Proteomes" id="UP000320333"/>
    </source>
</evidence>
<name>A0A507DBU7_9FUNG</name>
<evidence type="ECO:0000256" key="4">
    <source>
        <dbReference type="ARBA" id="ARBA00012557"/>
    </source>
</evidence>
<dbReference type="Pfam" id="PF02434">
    <property type="entry name" value="Fringe"/>
    <property type="match status" value="1"/>
</dbReference>
<dbReference type="EC" id="2.4.1.122" evidence="4"/>
<evidence type="ECO:0000256" key="2">
    <source>
        <dbReference type="ARBA" id="ARBA00004922"/>
    </source>
</evidence>
<keyword evidence="7" id="KW-0812">Transmembrane</keyword>
<keyword evidence="11" id="KW-0472">Membrane</keyword>
<comment type="subcellular location">
    <subcellularLocation>
        <location evidence="1">Membrane</location>
        <topology evidence="1">Single-pass type II membrane protein</topology>
    </subcellularLocation>
</comment>
<dbReference type="Proteomes" id="UP000320333">
    <property type="component" value="Unassembled WGS sequence"/>
</dbReference>
<dbReference type="AlphaFoldDB" id="A0A507DBU7"/>
<dbReference type="InterPro" id="IPR026050">
    <property type="entry name" value="C1GALT1/C1GALT1_chp1"/>
</dbReference>
<protein>
    <recommendedName>
        <fullName evidence="4">N-acetylgalactosaminide beta-1,3-galactosyltransferase</fullName>
        <ecNumber evidence="4">2.4.1.122</ecNumber>
    </recommendedName>
</protein>
<feature type="region of interest" description="Disordered" evidence="12">
    <location>
        <begin position="105"/>
        <end position="130"/>
    </location>
</feature>
<evidence type="ECO:0000256" key="5">
    <source>
        <dbReference type="ARBA" id="ARBA00022676"/>
    </source>
</evidence>
<evidence type="ECO:0000256" key="8">
    <source>
        <dbReference type="ARBA" id="ARBA00022741"/>
    </source>
</evidence>
<accession>A0A507DBU7</accession>
<keyword evidence="5" id="KW-0328">Glycosyltransferase</keyword>
<evidence type="ECO:0000259" key="13">
    <source>
        <dbReference type="Pfam" id="PF02434"/>
    </source>
</evidence>
<reference evidence="14 15" key="1">
    <citation type="journal article" date="2019" name="Sci. Rep.">
        <title>Comparative genomics of chytrid fungi reveal insights into the obligate biotrophic and pathogenic lifestyle of Synchytrium endobioticum.</title>
        <authorList>
            <person name="van de Vossenberg B.T.L.H."/>
            <person name="Warris S."/>
            <person name="Nguyen H.D.T."/>
            <person name="van Gent-Pelzer M.P.E."/>
            <person name="Joly D.L."/>
            <person name="van de Geest H.C."/>
            <person name="Bonants P.J.M."/>
            <person name="Smith D.S."/>
            <person name="Levesque C.A."/>
            <person name="van der Lee T.A.J."/>
        </authorList>
    </citation>
    <scope>NUCLEOTIDE SEQUENCE [LARGE SCALE GENOMIC DNA]</scope>
    <source>
        <strain evidence="14 15">CBS 675.73</strain>
    </source>
</reference>
<evidence type="ECO:0000256" key="9">
    <source>
        <dbReference type="ARBA" id="ARBA00022968"/>
    </source>
</evidence>
<evidence type="ECO:0000256" key="12">
    <source>
        <dbReference type="SAM" id="MobiDB-lite"/>
    </source>
</evidence>
<dbReference type="PANTHER" id="PTHR23033:SF47">
    <property type="entry name" value="APPLE DOMAIN-CONTAINING PROTEIN-RELATED"/>
    <property type="match status" value="1"/>
</dbReference>
<comment type="similarity">
    <text evidence="3">Belongs to the glycosyltransferase 31 family. Beta3-Gal-T subfamily.</text>
</comment>
<keyword evidence="6" id="KW-0808">Transferase</keyword>
<dbReference type="OrthoDB" id="414175at2759"/>
<dbReference type="InterPro" id="IPR003378">
    <property type="entry name" value="Fringe-like_glycosylTrfase"/>
</dbReference>
<keyword evidence="10" id="KW-1133">Transmembrane helix</keyword>
<feature type="non-terminal residue" evidence="14">
    <location>
        <position position="405"/>
    </location>
</feature>
<comment type="caution">
    <text evidence="14">The sequence shown here is derived from an EMBL/GenBank/DDBJ whole genome shotgun (WGS) entry which is preliminary data.</text>
</comment>
<evidence type="ECO:0000313" key="14">
    <source>
        <dbReference type="EMBL" id="TPX49122.1"/>
    </source>
</evidence>
<dbReference type="GO" id="GO:0016020">
    <property type="term" value="C:membrane"/>
    <property type="evidence" value="ECO:0007669"/>
    <property type="project" value="UniProtKB-SubCell"/>
</dbReference>
<gene>
    <name evidence="14" type="ORF">CcCBS67573_g10173</name>
</gene>
<evidence type="ECO:0000256" key="11">
    <source>
        <dbReference type="ARBA" id="ARBA00023136"/>
    </source>
</evidence>
<evidence type="ECO:0000256" key="6">
    <source>
        <dbReference type="ARBA" id="ARBA00022679"/>
    </source>
</evidence>
<dbReference type="Gene3D" id="3.90.550.50">
    <property type="match status" value="1"/>
</dbReference>
<evidence type="ECO:0000256" key="10">
    <source>
        <dbReference type="ARBA" id="ARBA00022989"/>
    </source>
</evidence>
<keyword evidence="15" id="KW-1185">Reference proteome</keyword>
<feature type="compositionally biased region" description="Polar residues" evidence="12">
    <location>
        <begin position="110"/>
        <end position="130"/>
    </location>
</feature>
<dbReference type="PANTHER" id="PTHR23033">
    <property type="entry name" value="BETA1,3-GALACTOSYLTRANSFERASE"/>
    <property type="match status" value="1"/>
</dbReference>
<keyword evidence="9" id="KW-0735">Signal-anchor</keyword>
<proteinExistence type="inferred from homology"/>
<dbReference type="GO" id="GO:0016263">
    <property type="term" value="F:glycoprotein-N-acetylgalactosamine 3-beta-galactosyltransferase activity"/>
    <property type="evidence" value="ECO:0007669"/>
    <property type="project" value="UniProtKB-EC"/>
</dbReference>
<dbReference type="EMBL" id="QEAP01001229">
    <property type="protein sequence ID" value="TPX49122.1"/>
    <property type="molecule type" value="Genomic_DNA"/>
</dbReference>
<sequence length="405" mass="44948">MSIVSKANVGIFLGFNARRPSAVYDSDMECTESSPEKAPIGGMHRRFVSLPQFLWRRIGRYVNADLGMKHRRNHKKCIQPNIAEPTGEIPPLLAANLSGIIETPLLHPSAQPNTQTRNNTRSKPSKPNSTTTIAIALKSGVETFNARVDSQLDSFLDKKGGVHVVLVGDKEAVSTGGHTMVDVYTGEFERAKKRVEESGKSVVIQTGEGMSNRLVNATTLKANTKVRRMEQGHNSNDTSTSGWFDSDGWRADAHKNLPGFRLLFEKFPDADFFMMIDDDTYVFLDNLQRYLSRYDSSQKLYFGQANRFRGCDGVMEYDDSLKAPLVAQGGAGIIMSRGALAAMLKVVDECIVKYNGCWAGDIRVALCLRDADIRLQHLVGLNGWPPQGNFIFSPNPCEVPFTYHH</sequence>
<organism evidence="14 15">
    <name type="scientific">Chytriomyces confervae</name>
    <dbReference type="NCBI Taxonomy" id="246404"/>
    <lineage>
        <taxon>Eukaryota</taxon>
        <taxon>Fungi</taxon>
        <taxon>Fungi incertae sedis</taxon>
        <taxon>Chytridiomycota</taxon>
        <taxon>Chytridiomycota incertae sedis</taxon>
        <taxon>Chytridiomycetes</taxon>
        <taxon>Chytridiales</taxon>
        <taxon>Chytriomycetaceae</taxon>
        <taxon>Chytriomyces</taxon>
    </lineage>
</organism>
<comment type="pathway">
    <text evidence="2">Protein modification; protein glycosylation.</text>
</comment>
<evidence type="ECO:0000256" key="1">
    <source>
        <dbReference type="ARBA" id="ARBA00004606"/>
    </source>
</evidence>